<gene>
    <name evidence="2" type="ORF">GCM10008943_30800</name>
</gene>
<evidence type="ECO:0000313" key="2">
    <source>
        <dbReference type="EMBL" id="GAA0613260.1"/>
    </source>
</evidence>
<comment type="caution">
    <text evidence="2">The sequence shown here is derived from an EMBL/GenBank/DDBJ whole genome shotgun (WGS) entry which is preliminary data.</text>
</comment>
<proteinExistence type="predicted"/>
<evidence type="ECO:0000313" key="3">
    <source>
        <dbReference type="Proteomes" id="UP001424441"/>
    </source>
</evidence>
<sequence length="428" mass="45677">MFDYRYNGLPNMLTAQMPLMPQNMLSPMPEQAPLIDPMVTGGVQPAQQNMQVSPGDLNYFPPAPDANRAPITQHDYLASLRHLQVPQQQVTTTQKSSQPDGGMQQIAAFLQGLGRGNGVLSAIGGGLGAVQEKKQENQTVNYLTQRGIPEGEAQILSRNPQAVVQVLENLRKGVDPKTALELQKLGYEVEAARLKAQGGGASATEYGLNPIWGQDAQGNPVLGVLGKDGSFKKVDTGEFDISSGTEQIDLGDSFAIKDKRSGQIIGSVPKNLANAEREKVLGKASGERETSAEGDFTTAQNALDLIDNIRNDPYRERGTGASAVLNNVWGTGGYDFAQKVEQAKSGAFLTAIQQMKGLGALSNNEGAAATAAVTRMNTAMSEQGFLDALADYEKIVKQGMERARKNLPSGSGASPASNTVDFSDYFKQ</sequence>
<dbReference type="Proteomes" id="UP001424441">
    <property type="component" value="Unassembled WGS sequence"/>
</dbReference>
<dbReference type="RefSeq" id="WP_343807561.1">
    <property type="nucleotide sequence ID" value="NZ_BAAADE010000010.1"/>
</dbReference>
<reference evidence="2 3" key="1">
    <citation type="journal article" date="2019" name="Int. J. Syst. Evol. Microbiol.">
        <title>The Global Catalogue of Microorganisms (GCM) 10K type strain sequencing project: providing services to taxonomists for standard genome sequencing and annotation.</title>
        <authorList>
            <consortium name="The Broad Institute Genomics Platform"/>
            <consortium name="The Broad Institute Genome Sequencing Center for Infectious Disease"/>
            <person name="Wu L."/>
            <person name="Ma J."/>
        </authorList>
    </citation>
    <scope>NUCLEOTIDE SEQUENCE [LARGE SCALE GENOMIC DNA]</scope>
    <source>
        <strain evidence="2 3">JCM 15115</strain>
    </source>
</reference>
<keyword evidence="3" id="KW-1185">Reference proteome</keyword>
<dbReference type="EMBL" id="BAAADE010000010">
    <property type="protein sequence ID" value="GAA0613260.1"/>
    <property type="molecule type" value="Genomic_DNA"/>
</dbReference>
<accession>A0ABN1GK88</accession>
<organism evidence="2 3">
    <name type="scientific">Paenochrobactrum glaciei</name>
    <dbReference type="NCBI Taxonomy" id="486407"/>
    <lineage>
        <taxon>Bacteria</taxon>
        <taxon>Pseudomonadati</taxon>
        <taxon>Pseudomonadota</taxon>
        <taxon>Alphaproteobacteria</taxon>
        <taxon>Hyphomicrobiales</taxon>
        <taxon>Brucellaceae</taxon>
        <taxon>Paenochrobactrum</taxon>
    </lineage>
</organism>
<name>A0ABN1GK88_9HYPH</name>
<feature type="compositionally biased region" description="Polar residues" evidence="1">
    <location>
        <begin position="408"/>
        <end position="421"/>
    </location>
</feature>
<feature type="region of interest" description="Disordered" evidence="1">
    <location>
        <begin position="403"/>
        <end position="428"/>
    </location>
</feature>
<evidence type="ECO:0000256" key="1">
    <source>
        <dbReference type="SAM" id="MobiDB-lite"/>
    </source>
</evidence>
<protein>
    <submittedName>
        <fullName evidence="2">Uncharacterized protein</fullName>
    </submittedName>
</protein>